<name>A0A8J4BD28_9CHLO</name>
<dbReference type="GO" id="GO:0000175">
    <property type="term" value="F:3'-5'-RNA exonuclease activity"/>
    <property type="evidence" value="ECO:0007669"/>
    <property type="project" value="InterPro"/>
</dbReference>
<dbReference type="Gene3D" id="3.30.420.10">
    <property type="entry name" value="Ribonuclease H-like superfamily/Ribonuclease H"/>
    <property type="match status" value="1"/>
</dbReference>
<dbReference type="GO" id="GO:0071040">
    <property type="term" value="P:nuclear polyadenylation-dependent antisense transcript catabolic process"/>
    <property type="evidence" value="ECO:0007669"/>
    <property type="project" value="TreeGrafter"/>
</dbReference>
<feature type="region of interest" description="Disordered" evidence="1">
    <location>
        <begin position="1172"/>
        <end position="1206"/>
    </location>
</feature>
<dbReference type="InterPro" id="IPR036397">
    <property type="entry name" value="RNaseH_sf"/>
</dbReference>
<dbReference type="InterPro" id="IPR044876">
    <property type="entry name" value="HRDC_dom_sf"/>
</dbReference>
<evidence type="ECO:0000259" key="3">
    <source>
        <dbReference type="SMART" id="SM00474"/>
    </source>
</evidence>
<proteinExistence type="predicted"/>
<feature type="region of interest" description="Disordered" evidence="1">
    <location>
        <begin position="443"/>
        <end position="509"/>
    </location>
</feature>
<dbReference type="GO" id="GO:0003727">
    <property type="term" value="F:single-stranded RNA binding"/>
    <property type="evidence" value="ECO:0007669"/>
    <property type="project" value="TreeGrafter"/>
</dbReference>
<dbReference type="InterPro" id="IPR002562">
    <property type="entry name" value="3'-5'_exonuclease_dom"/>
</dbReference>
<feature type="domain" description="3'-5' exonuclease" evidence="3">
    <location>
        <begin position="216"/>
        <end position="409"/>
    </location>
</feature>
<dbReference type="GO" id="GO:0071044">
    <property type="term" value="P:histone mRNA catabolic process"/>
    <property type="evidence" value="ECO:0007669"/>
    <property type="project" value="TreeGrafter"/>
</dbReference>
<dbReference type="SUPFAM" id="SSF53098">
    <property type="entry name" value="Ribonuclease H-like"/>
    <property type="match status" value="1"/>
</dbReference>
<reference evidence="4" key="1">
    <citation type="journal article" date="2021" name="Proc. Natl. Acad. Sci. U.S.A.">
        <title>Three genomes in the algal genus Volvox reveal the fate of a haploid sex-determining region after a transition to homothallism.</title>
        <authorList>
            <person name="Yamamoto K."/>
            <person name="Hamaji T."/>
            <person name="Kawai-Toyooka H."/>
            <person name="Matsuzaki R."/>
            <person name="Takahashi F."/>
            <person name="Nishimura Y."/>
            <person name="Kawachi M."/>
            <person name="Noguchi H."/>
            <person name="Minakuchi Y."/>
            <person name="Umen J.G."/>
            <person name="Toyoda A."/>
            <person name="Nozaki H."/>
        </authorList>
    </citation>
    <scope>NUCLEOTIDE SEQUENCE</scope>
    <source>
        <strain evidence="4">NIES-3780</strain>
    </source>
</reference>
<dbReference type="EMBL" id="BNCO01000032">
    <property type="protein sequence ID" value="GIL58851.1"/>
    <property type="molecule type" value="Genomic_DNA"/>
</dbReference>
<dbReference type="PANTHER" id="PTHR12124:SF47">
    <property type="entry name" value="EXOSOME COMPONENT 10"/>
    <property type="match status" value="1"/>
</dbReference>
<protein>
    <recommendedName>
        <fullName evidence="3">3'-5' exonuclease domain-containing protein</fullName>
    </recommendedName>
</protein>
<dbReference type="SMART" id="SM00474">
    <property type="entry name" value="35EXOc"/>
    <property type="match status" value="1"/>
</dbReference>
<dbReference type="GO" id="GO:0071039">
    <property type="term" value="P:nuclear polyadenylation-dependent CUT catabolic process"/>
    <property type="evidence" value="ECO:0007669"/>
    <property type="project" value="TreeGrafter"/>
</dbReference>
<dbReference type="GO" id="GO:0071036">
    <property type="term" value="P:nuclear polyadenylation-dependent snoRNA catabolic process"/>
    <property type="evidence" value="ECO:0007669"/>
    <property type="project" value="TreeGrafter"/>
</dbReference>
<dbReference type="GO" id="GO:0000176">
    <property type="term" value="C:nuclear exosome (RNase complex)"/>
    <property type="evidence" value="ECO:0007669"/>
    <property type="project" value="TreeGrafter"/>
</dbReference>
<dbReference type="InterPro" id="IPR045092">
    <property type="entry name" value="Rrp6-like"/>
</dbReference>
<dbReference type="GO" id="GO:0071037">
    <property type="term" value="P:nuclear polyadenylation-dependent snRNA catabolic process"/>
    <property type="evidence" value="ECO:0007669"/>
    <property type="project" value="TreeGrafter"/>
</dbReference>
<dbReference type="GO" id="GO:0000166">
    <property type="term" value="F:nucleotide binding"/>
    <property type="evidence" value="ECO:0007669"/>
    <property type="project" value="InterPro"/>
</dbReference>
<feature type="transmembrane region" description="Helical" evidence="2">
    <location>
        <begin position="15"/>
        <end position="35"/>
    </location>
</feature>
<dbReference type="GO" id="GO:0071051">
    <property type="term" value="P:poly(A)-dependent snoRNA 3'-end processing"/>
    <property type="evidence" value="ECO:0007669"/>
    <property type="project" value="TreeGrafter"/>
</dbReference>
<feature type="compositionally biased region" description="Low complexity" evidence="1">
    <location>
        <begin position="475"/>
        <end position="496"/>
    </location>
</feature>
<sequence>MPLGAKQGGSKSRPAVLVGISAVAAAASMAVALVLKMRRRRRHVWPLKRFHSVFADTTDQPFPHLPPQPDDYDDGGIDAKDVGGAGGVSPAHCPMLQAAATTAAAVAVVDGTSVASGITAATDSAAAATMAPGTEGYMLAVAEPRARTPRQVHAGFPSAAPRGPLVHPYLARIQRLMGGMECPVLRRPPPPPPLPPPAGGPADVTPTHGSLPGFQIHWISNPKQLYSLGQRLRRVPQVGLDTESTPLLCYHGLVCLIQLSVWDGGGDGGRGGGSSSNGSDGDEGTVWLIDALALHDHVGPALGALMSDPRVVKVIHGGGNDVVWLQRDFRMYLVNVFDTEKASQVLGHEGRSLSSLLRRHVGLDLAAEKAAGQRADWRRRPLPPGLLRYAAADVAYLPYLAEVLRRELAALEPGKGPTPLPVSLAYREESRYVSVPLWTAQCQPPQTAVPGPSPPTPAASPIPASRQFEPHTAHQPDQSQESQHQQRQQGVAEGAGAAAGGGSRPEASIKPTLTALGHAVIRSHQLSLSLYRKPPSDALAAGAGHVAAGPSGTATAAASAVMRKFFSPSPSVAPGVVAAASGAAETAVTVAEATDGVLAVCRWRDATARRLDIGPQLLLPDMAVAALVTARPLPGNGRALLRLVSERMEIANQALQAEPYAARYEISTALISRAEALSKLLAAAMTSRLLAAAVAVAGVDAASAGRRSHRDPGAAHEQRSWLIGKFSAKTQVYQNCRMLSREGQLLCFCDTRKLNWYLGKGLAVQVCEDPPTIQLLFEHQNTDQQTGADDFYTQSKANRCVGCGCSSHYLRYRVLPACYRRPMPAALKSHRSHDVVLLCIDCHERAQKAAEQLKRQVASDYGIPLLPPRTPLPLQHGAAGGVDRGTPAAVVDSAPLSGGSGGDDDGVEIVRNGDDLHIEGSGCGDGSCSRAGELVDGLPGGIHPSAARRAALALQKNGAKMPPERIRQLETIIKAALGRDPAAEEPGLHPGDLEAALLAGLGRRGRSKYFRSKQPQQGGQLEGGQPAVTAAATVMVARPCDSGSNGGDLPPGPRAPSLYEECRQDLIFAPADGGIAANRSAATSTARKEDISRAFDRWLDSGHLWHGERVVKLAIQRGGEEELLQLVKRFRAAFVEAVRPQYLPPAWGVDHAALRDFGPYSVYSQYRRRGPEIHGQMGHEGRGKDQQQHQHQEQGTVGEQARATLA</sequence>
<gene>
    <name evidence="4" type="ORF">Vafri_13816</name>
</gene>
<evidence type="ECO:0000256" key="2">
    <source>
        <dbReference type="SAM" id="Phobius"/>
    </source>
</evidence>
<keyword evidence="2" id="KW-0812">Transmembrane</keyword>
<organism evidence="4 5">
    <name type="scientific">Volvox africanus</name>
    <dbReference type="NCBI Taxonomy" id="51714"/>
    <lineage>
        <taxon>Eukaryota</taxon>
        <taxon>Viridiplantae</taxon>
        <taxon>Chlorophyta</taxon>
        <taxon>core chlorophytes</taxon>
        <taxon>Chlorophyceae</taxon>
        <taxon>CS clade</taxon>
        <taxon>Chlamydomonadales</taxon>
        <taxon>Volvocaceae</taxon>
        <taxon>Volvox</taxon>
    </lineage>
</organism>
<dbReference type="PANTHER" id="PTHR12124">
    <property type="entry name" value="POLYMYOSITIS/SCLERODERMA AUTOANTIGEN-RELATED"/>
    <property type="match status" value="1"/>
</dbReference>
<keyword evidence="2" id="KW-1133">Transmembrane helix</keyword>
<dbReference type="AlphaFoldDB" id="A0A8J4BD28"/>
<dbReference type="Gene3D" id="1.10.150.80">
    <property type="entry name" value="HRDC domain"/>
    <property type="match status" value="1"/>
</dbReference>
<dbReference type="GO" id="GO:0071038">
    <property type="term" value="P:TRAMP-dependent tRNA surveillance pathway"/>
    <property type="evidence" value="ECO:0007669"/>
    <property type="project" value="TreeGrafter"/>
</dbReference>
<feature type="compositionally biased region" description="Basic and acidic residues" evidence="1">
    <location>
        <begin position="1172"/>
        <end position="1192"/>
    </location>
</feature>
<evidence type="ECO:0000313" key="5">
    <source>
        <dbReference type="Proteomes" id="UP000747399"/>
    </source>
</evidence>
<dbReference type="GO" id="GO:0005730">
    <property type="term" value="C:nucleolus"/>
    <property type="evidence" value="ECO:0007669"/>
    <property type="project" value="TreeGrafter"/>
</dbReference>
<dbReference type="InterPro" id="IPR010997">
    <property type="entry name" value="HRDC-like_sf"/>
</dbReference>
<feature type="compositionally biased region" description="Pro residues" evidence="1">
    <location>
        <begin position="451"/>
        <end position="460"/>
    </location>
</feature>
<dbReference type="GO" id="GO:0071035">
    <property type="term" value="P:nuclear polyadenylation-dependent rRNA catabolic process"/>
    <property type="evidence" value="ECO:0007669"/>
    <property type="project" value="TreeGrafter"/>
</dbReference>
<accession>A0A8J4BD28</accession>
<dbReference type="Pfam" id="PF01612">
    <property type="entry name" value="DNA_pol_A_exo1"/>
    <property type="match status" value="1"/>
</dbReference>
<dbReference type="InterPro" id="IPR012337">
    <property type="entry name" value="RNaseH-like_sf"/>
</dbReference>
<dbReference type="SUPFAM" id="SSF47819">
    <property type="entry name" value="HRDC-like"/>
    <property type="match status" value="1"/>
</dbReference>
<comment type="caution">
    <text evidence="4">The sequence shown here is derived from an EMBL/GenBank/DDBJ whole genome shotgun (WGS) entry which is preliminary data.</text>
</comment>
<keyword evidence="5" id="KW-1185">Reference proteome</keyword>
<evidence type="ECO:0000256" key="1">
    <source>
        <dbReference type="SAM" id="MobiDB-lite"/>
    </source>
</evidence>
<dbReference type="GO" id="GO:0000467">
    <property type="term" value="P:exonucleolytic trimming to generate mature 3'-end of 5.8S rRNA from tricistronic rRNA transcript (SSU-rRNA, 5.8S rRNA, LSU-rRNA)"/>
    <property type="evidence" value="ECO:0007669"/>
    <property type="project" value="InterPro"/>
</dbReference>
<evidence type="ECO:0000313" key="4">
    <source>
        <dbReference type="EMBL" id="GIL58851.1"/>
    </source>
</evidence>
<dbReference type="Proteomes" id="UP000747399">
    <property type="component" value="Unassembled WGS sequence"/>
</dbReference>
<keyword evidence="2" id="KW-0472">Membrane</keyword>